<dbReference type="Pfam" id="PF00848">
    <property type="entry name" value="Ring_hydroxyl_A"/>
    <property type="match status" value="1"/>
</dbReference>
<evidence type="ECO:0000259" key="7">
    <source>
        <dbReference type="PROSITE" id="PS51296"/>
    </source>
</evidence>
<protein>
    <submittedName>
        <fullName evidence="8">Ring-hydroxylating oxygenase subunit alpha</fullName>
    </submittedName>
</protein>
<dbReference type="SUPFAM" id="SSF50022">
    <property type="entry name" value="ISP domain"/>
    <property type="match status" value="1"/>
</dbReference>
<keyword evidence="4" id="KW-0560">Oxidoreductase</keyword>
<dbReference type="PANTHER" id="PTHR43756:SF5">
    <property type="entry name" value="CHOLINE MONOOXYGENASE, CHLOROPLASTIC"/>
    <property type="match status" value="1"/>
</dbReference>
<evidence type="ECO:0000313" key="9">
    <source>
        <dbReference type="Proteomes" id="UP000326354"/>
    </source>
</evidence>
<reference evidence="8 9" key="1">
    <citation type="submission" date="2019-08" db="EMBL/GenBank/DDBJ databases">
        <title>Complete genome sequence of Candidatus Uab amorphum.</title>
        <authorList>
            <person name="Shiratori T."/>
            <person name="Suzuki S."/>
            <person name="Kakizawa Y."/>
            <person name="Ishida K."/>
        </authorList>
    </citation>
    <scope>NUCLEOTIDE SEQUENCE [LARGE SCALE GENOMIC DNA]</scope>
    <source>
        <strain evidence="8 9">SRT547</strain>
    </source>
</reference>
<keyword evidence="5" id="KW-0408">Iron</keyword>
<keyword evidence="3" id="KW-0479">Metal-binding</keyword>
<dbReference type="GO" id="GO:0005506">
    <property type="term" value="F:iron ion binding"/>
    <property type="evidence" value="ECO:0007669"/>
    <property type="project" value="InterPro"/>
</dbReference>
<dbReference type="InterPro" id="IPR017941">
    <property type="entry name" value="Rieske_2Fe-2S"/>
</dbReference>
<dbReference type="PROSITE" id="PS51296">
    <property type="entry name" value="RIESKE"/>
    <property type="match status" value="1"/>
</dbReference>
<dbReference type="InterPro" id="IPR001663">
    <property type="entry name" value="Rng_hydr_dOase-A"/>
</dbReference>
<dbReference type="PRINTS" id="PR00090">
    <property type="entry name" value="RNGDIOXGNASE"/>
</dbReference>
<dbReference type="CDD" id="cd03469">
    <property type="entry name" value="Rieske_RO_Alpha_N"/>
    <property type="match status" value="1"/>
</dbReference>
<dbReference type="SUPFAM" id="SSF55961">
    <property type="entry name" value="Bet v1-like"/>
    <property type="match status" value="1"/>
</dbReference>
<evidence type="ECO:0000256" key="2">
    <source>
        <dbReference type="ARBA" id="ARBA00022714"/>
    </source>
</evidence>
<organism evidence="8 9">
    <name type="scientific">Uabimicrobium amorphum</name>
    <dbReference type="NCBI Taxonomy" id="2596890"/>
    <lineage>
        <taxon>Bacteria</taxon>
        <taxon>Pseudomonadati</taxon>
        <taxon>Planctomycetota</taxon>
        <taxon>Candidatus Uabimicrobiia</taxon>
        <taxon>Candidatus Uabimicrobiales</taxon>
        <taxon>Candidatus Uabimicrobiaceae</taxon>
        <taxon>Candidatus Uabimicrobium</taxon>
    </lineage>
</organism>
<accession>A0A5S9ILV9</accession>
<keyword evidence="2" id="KW-0001">2Fe-2S</keyword>
<evidence type="ECO:0000256" key="6">
    <source>
        <dbReference type="ARBA" id="ARBA00023014"/>
    </source>
</evidence>
<dbReference type="Gene3D" id="2.102.10.10">
    <property type="entry name" value="Rieske [2Fe-2S] iron-sulphur domain"/>
    <property type="match status" value="1"/>
</dbReference>
<sequence>MDYLQRELKVFDIEKTVESGFTPPSSWYTDPRFLELEQRSVFIDSWLYVGRSDELQEPGSYFSGEFSGQPYVVVRNDEGEIKAFYNVCRHHASCVAKKSGKTQKFVCPYHSWTYDLDGKLIHAPRLDGIQNFSKEEYGLIPIPCEVLGPFVFLFFGENPWDFHHEFSVLKTKLQETNYEKLRFAKRITYDINCNWKVFVDNYLDGGYHVPYLHKGLASQLDLKNYTTEIFDRYSLQICDARDDATPQRGDFNERVSGGALYAWLYPNFMINRYGPIMDINWTIPVGHDKTKVIFDFYFAENVEDEFIEKSIAASDIVQQEDMDICDAVQRGLNSRAYNQGRYAPLFEKAALHFHHLLYKDFANILLRKNTQ</sequence>
<proteinExistence type="predicted"/>
<dbReference type="GO" id="GO:0016491">
    <property type="term" value="F:oxidoreductase activity"/>
    <property type="evidence" value="ECO:0007669"/>
    <property type="project" value="UniProtKB-KW"/>
</dbReference>
<dbReference type="OrthoDB" id="9800776at2"/>
<evidence type="ECO:0000313" key="8">
    <source>
        <dbReference type="EMBL" id="BBM83927.1"/>
    </source>
</evidence>
<comment type="cofactor">
    <cofactor evidence="1">
        <name>Fe cation</name>
        <dbReference type="ChEBI" id="CHEBI:24875"/>
    </cofactor>
</comment>
<dbReference type="EMBL" id="AP019860">
    <property type="protein sequence ID" value="BBM83927.1"/>
    <property type="molecule type" value="Genomic_DNA"/>
</dbReference>
<dbReference type="InterPro" id="IPR036922">
    <property type="entry name" value="Rieske_2Fe-2S_sf"/>
</dbReference>
<dbReference type="Proteomes" id="UP000326354">
    <property type="component" value="Chromosome"/>
</dbReference>
<gene>
    <name evidence="8" type="ORF">UABAM_02282</name>
</gene>
<evidence type="ECO:0000256" key="3">
    <source>
        <dbReference type="ARBA" id="ARBA00022723"/>
    </source>
</evidence>
<dbReference type="InterPro" id="IPR015879">
    <property type="entry name" value="Ring_hydroxy_dOase_asu_C_dom"/>
</dbReference>
<keyword evidence="9" id="KW-1185">Reference proteome</keyword>
<evidence type="ECO:0000256" key="1">
    <source>
        <dbReference type="ARBA" id="ARBA00001962"/>
    </source>
</evidence>
<dbReference type="Pfam" id="PF00355">
    <property type="entry name" value="Rieske"/>
    <property type="match status" value="1"/>
</dbReference>
<keyword evidence="6" id="KW-0411">Iron-sulfur</keyword>
<name>A0A5S9ILV9_UABAM</name>
<dbReference type="GO" id="GO:0051537">
    <property type="term" value="F:2 iron, 2 sulfur cluster binding"/>
    <property type="evidence" value="ECO:0007669"/>
    <property type="project" value="UniProtKB-KW"/>
</dbReference>
<dbReference type="PANTHER" id="PTHR43756">
    <property type="entry name" value="CHOLINE MONOOXYGENASE, CHLOROPLASTIC"/>
    <property type="match status" value="1"/>
</dbReference>
<dbReference type="AlphaFoldDB" id="A0A5S9ILV9"/>
<dbReference type="RefSeq" id="WP_151968108.1">
    <property type="nucleotide sequence ID" value="NZ_AP019860.1"/>
</dbReference>
<evidence type="ECO:0000256" key="4">
    <source>
        <dbReference type="ARBA" id="ARBA00023002"/>
    </source>
</evidence>
<dbReference type="Gene3D" id="3.90.380.10">
    <property type="entry name" value="Naphthalene 1,2-dioxygenase Alpha Subunit, Chain A, domain 1"/>
    <property type="match status" value="2"/>
</dbReference>
<feature type="domain" description="Rieske" evidence="7">
    <location>
        <begin position="46"/>
        <end position="153"/>
    </location>
</feature>
<evidence type="ECO:0000256" key="5">
    <source>
        <dbReference type="ARBA" id="ARBA00023004"/>
    </source>
</evidence>
<dbReference type="KEGG" id="uam:UABAM_02282"/>